<dbReference type="PANTHER" id="PTHR43507:SF1">
    <property type="entry name" value="NADH-UBIQUINONE OXIDOREDUCTASE CHAIN 4"/>
    <property type="match status" value="1"/>
</dbReference>
<dbReference type="Proteomes" id="UP000248544">
    <property type="component" value="Unassembled WGS sequence"/>
</dbReference>
<gene>
    <name evidence="9" type="ORF">C1I98_02675</name>
</gene>
<dbReference type="NCBIfam" id="TIGR01972">
    <property type="entry name" value="NDH_I_M"/>
    <property type="match status" value="1"/>
</dbReference>
<dbReference type="GO" id="GO:0012505">
    <property type="term" value="C:endomembrane system"/>
    <property type="evidence" value="ECO:0007669"/>
    <property type="project" value="UniProtKB-SubCell"/>
</dbReference>
<dbReference type="PANTHER" id="PTHR43507">
    <property type="entry name" value="NADH-UBIQUINONE OXIDOREDUCTASE CHAIN 4"/>
    <property type="match status" value="1"/>
</dbReference>
<organism evidence="9 10">
    <name type="scientific">Spongiactinospora gelatinilytica</name>
    <dbReference type="NCBI Taxonomy" id="2666298"/>
    <lineage>
        <taxon>Bacteria</taxon>
        <taxon>Bacillati</taxon>
        <taxon>Actinomycetota</taxon>
        <taxon>Actinomycetes</taxon>
        <taxon>Streptosporangiales</taxon>
        <taxon>Streptosporangiaceae</taxon>
        <taxon>Spongiactinospora</taxon>
    </lineage>
</organism>
<feature type="transmembrane region" description="Helical" evidence="7">
    <location>
        <begin position="6"/>
        <end position="22"/>
    </location>
</feature>
<feature type="transmembrane region" description="Helical" evidence="7">
    <location>
        <begin position="215"/>
        <end position="236"/>
    </location>
</feature>
<dbReference type="NCBIfam" id="NF004500">
    <property type="entry name" value="PRK05846.1-4"/>
    <property type="match status" value="1"/>
</dbReference>
<protein>
    <submittedName>
        <fullName evidence="9">NADH-quinone oxidoreductase subunit M</fullName>
    </submittedName>
</protein>
<evidence type="ECO:0000313" key="10">
    <source>
        <dbReference type="Proteomes" id="UP000248544"/>
    </source>
</evidence>
<evidence type="ECO:0000256" key="3">
    <source>
        <dbReference type="ARBA" id="ARBA00022692"/>
    </source>
</evidence>
<feature type="transmembrane region" description="Helical" evidence="7">
    <location>
        <begin position="34"/>
        <end position="53"/>
    </location>
</feature>
<feature type="domain" description="NADH:quinone oxidoreductase/Mrp antiporter transmembrane" evidence="8">
    <location>
        <begin position="138"/>
        <end position="423"/>
    </location>
</feature>
<dbReference type="InterPro" id="IPR003918">
    <property type="entry name" value="NADH_UbQ_OxRdtase"/>
</dbReference>
<feature type="transmembrane region" description="Helical" evidence="7">
    <location>
        <begin position="376"/>
        <end position="397"/>
    </location>
</feature>
<sequence>MPWLPILIAAPVLGAVGVAALPKGSDKAAKQLALAVSLVVLALTLAMAFQFPLESGKRFAFEQTYSWIPSFGVHFGVGVDGIALVMIALSAVLVPIVILASWHDADGTGAENPPKRSVKTYFSLLLVLEAMMIGVFAATDVFLFYVFFEAMLIPMYFMIGSYGGAQRSYAAVKFLLYSLFGGLLMLVAVIALYVTAGKNTFMFPELIGAVTDPGVQKWLFLGFFIAFAIKAPLWPFHTWLPDAAAQAPAGAAVLLVGVLDKVGTYGMLRLCLELFPQAAKDFTPLVIILSVIGIVYGAIVAIGQTDMKRLIAYTSISHFGFIAMGVFAMTSNAQAGATLYMVNHGFSTGALFLIAGFLIYRRGSARIDDYGGVQKIAPVLAGAFLVSGLSGLALPGLSSFVSEFMVLIGTYQRDEVLFVTSAIIGTSGVILAAIYILWMYKRVANGPTAESVSGMKDLNVREKLVIAPLLVLIIGLGFYPKPVLDVINPAVQHTLTSVGVQDQPPVAGVGQADEKGAGN</sequence>
<dbReference type="Pfam" id="PF00361">
    <property type="entry name" value="Proton_antipo_M"/>
    <property type="match status" value="1"/>
</dbReference>
<dbReference type="GO" id="GO:0008137">
    <property type="term" value="F:NADH dehydrogenase (ubiquinone) activity"/>
    <property type="evidence" value="ECO:0007669"/>
    <property type="project" value="InterPro"/>
</dbReference>
<evidence type="ECO:0000256" key="5">
    <source>
        <dbReference type="ARBA" id="ARBA00023136"/>
    </source>
</evidence>
<feature type="transmembrane region" description="Helical" evidence="7">
    <location>
        <begin position="417"/>
        <end position="440"/>
    </location>
</feature>
<keyword evidence="3 6" id="KW-0812">Transmembrane</keyword>
<evidence type="ECO:0000313" key="9">
    <source>
        <dbReference type="EMBL" id="PZG55785.1"/>
    </source>
</evidence>
<comment type="subcellular location">
    <subcellularLocation>
        <location evidence="1">Endomembrane system</location>
        <topology evidence="1">Multi-pass membrane protein</topology>
    </subcellularLocation>
    <subcellularLocation>
        <location evidence="6">Membrane</location>
        <topology evidence="6">Multi-pass membrane protein</topology>
    </subcellularLocation>
</comment>
<accession>A0A2W2HW87</accession>
<evidence type="ECO:0000256" key="6">
    <source>
        <dbReference type="RuleBase" id="RU000320"/>
    </source>
</evidence>
<feature type="transmembrane region" description="Helical" evidence="7">
    <location>
        <begin position="144"/>
        <end position="162"/>
    </location>
</feature>
<feature type="transmembrane region" description="Helical" evidence="7">
    <location>
        <begin position="310"/>
        <end position="329"/>
    </location>
</feature>
<dbReference type="AlphaFoldDB" id="A0A2W2HW87"/>
<evidence type="ECO:0000256" key="2">
    <source>
        <dbReference type="ARBA" id="ARBA00009025"/>
    </source>
</evidence>
<dbReference type="EMBL" id="POUA01000011">
    <property type="protein sequence ID" value="PZG55785.1"/>
    <property type="molecule type" value="Genomic_DNA"/>
</dbReference>
<feature type="transmembrane region" description="Helical" evidence="7">
    <location>
        <begin position="243"/>
        <end position="262"/>
    </location>
</feature>
<name>A0A2W2HW87_9ACTN</name>
<dbReference type="RefSeq" id="WP_111165448.1">
    <property type="nucleotide sequence ID" value="NZ_POUA01000011.1"/>
</dbReference>
<feature type="transmembrane region" description="Helical" evidence="7">
    <location>
        <begin position="73"/>
        <end position="100"/>
    </location>
</feature>
<keyword evidence="10" id="KW-1185">Reference proteome</keyword>
<dbReference type="InterPro" id="IPR010227">
    <property type="entry name" value="NADH_Q_OxRdtase_chainM/4"/>
</dbReference>
<keyword evidence="5 7" id="KW-0472">Membrane</keyword>
<proteinExistence type="inferred from homology"/>
<evidence type="ECO:0000256" key="1">
    <source>
        <dbReference type="ARBA" id="ARBA00004127"/>
    </source>
</evidence>
<dbReference type="GO" id="GO:0048039">
    <property type="term" value="F:ubiquinone binding"/>
    <property type="evidence" value="ECO:0007669"/>
    <property type="project" value="TreeGrafter"/>
</dbReference>
<feature type="transmembrane region" description="Helical" evidence="7">
    <location>
        <begin position="282"/>
        <end position="303"/>
    </location>
</feature>
<feature type="transmembrane region" description="Helical" evidence="7">
    <location>
        <begin position="341"/>
        <end position="360"/>
    </location>
</feature>
<dbReference type="GO" id="GO:0016020">
    <property type="term" value="C:membrane"/>
    <property type="evidence" value="ECO:0007669"/>
    <property type="project" value="UniProtKB-SubCell"/>
</dbReference>
<evidence type="ECO:0000259" key="8">
    <source>
        <dbReference type="Pfam" id="PF00361"/>
    </source>
</evidence>
<comment type="caution">
    <text evidence="9">The sequence shown here is derived from an EMBL/GenBank/DDBJ whole genome shotgun (WGS) entry which is preliminary data.</text>
</comment>
<evidence type="ECO:0000256" key="7">
    <source>
        <dbReference type="SAM" id="Phobius"/>
    </source>
</evidence>
<dbReference type="PRINTS" id="PR01437">
    <property type="entry name" value="NUOXDRDTASE4"/>
</dbReference>
<feature type="transmembrane region" description="Helical" evidence="7">
    <location>
        <begin position="460"/>
        <end position="479"/>
    </location>
</feature>
<dbReference type="GO" id="GO:0003954">
    <property type="term" value="F:NADH dehydrogenase activity"/>
    <property type="evidence" value="ECO:0007669"/>
    <property type="project" value="TreeGrafter"/>
</dbReference>
<dbReference type="InterPro" id="IPR001750">
    <property type="entry name" value="ND/Mrp_TM"/>
</dbReference>
<feature type="transmembrane region" description="Helical" evidence="7">
    <location>
        <begin position="174"/>
        <end position="195"/>
    </location>
</feature>
<feature type="transmembrane region" description="Helical" evidence="7">
    <location>
        <begin position="121"/>
        <end position="138"/>
    </location>
</feature>
<reference evidence="9 10" key="1">
    <citation type="submission" date="2018-01" db="EMBL/GenBank/DDBJ databases">
        <title>Draft genome sequence of Sphaerisporangium sp. 7K107.</title>
        <authorList>
            <person name="Sahin N."/>
            <person name="Saygin H."/>
            <person name="Ay H."/>
        </authorList>
    </citation>
    <scope>NUCLEOTIDE SEQUENCE [LARGE SCALE GENOMIC DNA]</scope>
    <source>
        <strain evidence="9 10">7K107</strain>
    </source>
</reference>
<dbReference type="GO" id="GO:0042773">
    <property type="term" value="P:ATP synthesis coupled electron transport"/>
    <property type="evidence" value="ECO:0007669"/>
    <property type="project" value="InterPro"/>
</dbReference>
<keyword evidence="4 7" id="KW-1133">Transmembrane helix</keyword>
<evidence type="ECO:0000256" key="4">
    <source>
        <dbReference type="ARBA" id="ARBA00022989"/>
    </source>
</evidence>
<dbReference type="GO" id="GO:0015990">
    <property type="term" value="P:electron transport coupled proton transport"/>
    <property type="evidence" value="ECO:0007669"/>
    <property type="project" value="TreeGrafter"/>
</dbReference>
<comment type="similarity">
    <text evidence="2">Belongs to the complex I subunit 4 family.</text>
</comment>